<name>A0A8X7V3M6_BRACI</name>
<evidence type="ECO:0000256" key="1">
    <source>
        <dbReference type="SAM" id="MobiDB-lite"/>
    </source>
</evidence>
<proteinExistence type="predicted"/>
<protein>
    <submittedName>
        <fullName evidence="2">Uncharacterized protein</fullName>
    </submittedName>
</protein>
<feature type="region of interest" description="Disordered" evidence="1">
    <location>
        <begin position="1"/>
        <end position="20"/>
    </location>
</feature>
<dbReference type="OrthoDB" id="1114285at2759"/>
<dbReference type="Proteomes" id="UP000886595">
    <property type="component" value="Unassembled WGS sequence"/>
</dbReference>
<feature type="compositionally biased region" description="Polar residues" evidence="1">
    <location>
        <begin position="10"/>
        <end position="20"/>
    </location>
</feature>
<evidence type="ECO:0000313" key="2">
    <source>
        <dbReference type="EMBL" id="KAG2299896.1"/>
    </source>
</evidence>
<evidence type="ECO:0000313" key="3">
    <source>
        <dbReference type="Proteomes" id="UP000886595"/>
    </source>
</evidence>
<reference evidence="2 3" key="1">
    <citation type="submission" date="2020-02" db="EMBL/GenBank/DDBJ databases">
        <authorList>
            <person name="Ma Q."/>
            <person name="Huang Y."/>
            <person name="Song X."/>
            <person name="Pei D."/>
        </authorList>
    </citation>
    <scope>NUCLEOTIDE SEQUENCE [LARGE SCALE GENOMIC DNA]</scope>
    <source>
        <strain evidence="2">Sxm20200214</strain>
        <tissue evidence="2">Leaf</tissue>
    </source>
</reference>
<dbReference type="AlphaFoldDB" id="A0A8X7V3M6"/>
<keyword evidence="3" id="KW-1185">Reference proteome</keyword>
<gene>
    <name evidence="2" type="ORF">Bca52824_036368</name>
</gene>
<sequence>MVSELCKNYAEQSQGPLPTTVATWNGPSSTPHPNRSVVDTNANTIFEIIRNISEYSTPPSSPQNTQNHSRHTHINIPLEDVNMVPPHLIETPSFSLGLTQEENIRSAEPLIRQEVANVTTLSDVNVGDNIAFPQSSRKSKRQKTVPAALVHDYLCGPHIDSRLHRPQKSVFVCYEKREIKRKFNVLSDKLAQNLFINVGGLAVSSKEMLLMAERLRLFPAKMLPYLARHFGNELGVQRVMPYKFDRPESVFQNANPADAGLIAVLLKVKHAVYDFEACRHLSAESVAEEGKSAAIMAFESKEKL</sequence>
<dbReference type="EMBL" id="JAAMPC010000008">
    <property type="protein sequence ID" value="KAG2299896.1"/>
    <property type="molecule type" value="Genomic_DNA"/>
</dbReference>
<organism evidence="2 3">
    <name type="scientific">Brassica carinata</name>
    <name type="common">Ethiopian mustard</name>
    <name type="synonym">Abyssinian cabbage</name>
    <dbReference type="NCBI Taxonomy" id="52824"/>
    <lineage>
        <taxon>Eukaryota</taxon>
        <taxon>Viridiplantae</taxon>
        <taxon>Streptophyta</taxon>
        <taxon>Embryophyta</taxon>
        <taxon>Tracheophyta</taxon>
        <taxon>Spermatophyta</taxon>
        <taxon>Magnoliopsida</taxon>
        <taxon>eudicotyledons</taxon>
        <taxon>Gunneridae</taxon>
        <taxon>Pentapetalae</taxon>
        <taxon>rosids</taxon>
        <taxon>malvids</taxon>
        <taxon>Brassicales</taxon>
        <taxon>Brassicaceae</taxon>
        <taxon>Brassiceae</taxon>
        <taxon>Brassica</taxon>
    </lineage>
</organism>
<comment type="caution">
    <text evidence="2">The sequence shown here is derived from an EMBL/GenBank/DDBJ whole genome shotgun (WGS) entry which is preliminary data.</text>
</comment>
<accession>A0A8X7V3M6</accession>